<evidence type="ECO:0000256" key="1">
    <source>
        <dbReference type="SAM" id="MobiDB-lite"/>
    </source>
</evidence>
<feature type="region of interest" description="Disordered" evidence="1">
    <location>
        <begin position="22"/>
        <end position="123"/>
    </location>
</feature>
<gene>
    <name evidence="2" type="ORF">Fmac_021169</name>
</gene>
<evidence type="ECO:0000313" key="2">
    <source>
        <dbReference type="EMBL" id="KAL2327742.1"/>
    </source>
</evidence>
<feature type="compositionally biased region" description="Polar residues" evidence="1">
    <location>
        <begin position="22"/>
        <end position="39"/>
    </location>
</feature>
<protein>
    <submittedName>
        <fullName evidence="2">Uncharacterized protein</fullName>
    </submittedName>
</protein>
<keyword evidence="3" id="KW-1185">Reference proteome</keyword>
<dbReference type="EMBL" id="JBGMDY010000007">
    <property type="protein sequence ID" value="KAL2327742.1"/>
    <property type="molecule type" value="Genomic_DNA"/>
</dbReference>
<feature type="compositionally biased region" description="Low complexity" evidence="1">
    <location>
        <begin position="96"/>
        <end position="123"/>
    </location>
</feature>
<comment type="caution">
    <text evidence="2">The sequence shown here is derived from an EMBL/GenBank/DDBJ whole genome shotgun (WGS) entry which is preliminary data.</text>
</comment>
<reference evidence="2 3" key="1">
    <citation type="submission" date="2024-08" db="EMBL/GenBank/DDBJ databases">
        <title>Insights into the chromosomal genome structure of Flemingia macrophylla.</title>
        <authorList>
            <person name="Ding Y."/>
            <person name="Zhao Y."/>
            <person name="Bi W."/>
            <person name="Wu M."/>
            <person name="Zhao G."/>
            <person name="Gong Y."/>
            <person name="Li W."/>
            <person name="Zhang P."/>
        </authorList>
    </citation>
    <scope>NUCLEOTIDE SEQUENCE [LARGE SCALE GENOMIC DNA]</scope>
    <source>
        <strain evidence="2">DYQJB</strain>
        <tissue evidence="2">Leaf</tissue>
    </source>
</reference>
<dbReference type="Proteomes" id="UP001603857">
    <property type="component" value="Unassembled WGS sequence"/>
</dbReference>
<dbReference type="AlphaFoldDB" id="A0ABD1LW50"/>
<organism evidence="2 3">
    <name type="scientific">Flemingia macrophylla</name>
    <dbReference type="NCBI Taxonomy" id="520843"/>
    <lineage>
        <taxon>Eukaryota</taxon>
        <taxon>Viridiplantae</taxon>
        <taxon>Streptophyta</taxon>
        <taxon>Embryophyta</taxon>
        <taxon>Tracheophyta</taxon>
        <taxon>Spermatophyta</taxon>
        <taxon>Magnoliopsida</taxon>
        <taxon>eudicotyledons</taxon>
        <taxon>Gunneridae</taxon>
        <taxon>Pentapetalae</taxon>
        <taxon>rosids</taxon>
        <taxon>fabids</taxon>
        <taxon>Fabales</taxon>
        <taxon>Fabaceae</taxon>
        <taxon>Papilionoideae</taxon>
        <taxon>50 kb inversion clade</taxon>
        <taxon>NPAAA clade</taxon>
        <taxon>indigoferoid/millettioid clade</taxon>
        <taxon>Phaseoleae</taxon>
        <taxon>Flemingia</taxon>
    </lineage>
</organism>
<feature type="compositionally biased region" description="Basic and acidic residues" evidence="1">
    <location>
        <begin position="78"/>
        <end position="89"/>
    </location>
</feature>
<name>A0ABD1LW50_9FABA</name>
<sequence>MEKFSRSPSFLPRRARASFSFFHTLQQPPRPQAASSDVTISVARQRRRRCGSPNSLASPRPADPQATPHGTLLRRLRRPDPRSATRSVEEVTSTHPLAATQPLTPAAPASQSTPPWIPPLSALGPPPAIAPPLAVTSPSPESVSSAVEKQLTLALPSSSIPVGIRPSGMPPSSVVLPPLRQPLQLPLCHSVLLIPPPLQPPYLGGQHLQPSSFAFVELLQSFVGGARWRGSRQENLAPGDGFWRALWSFMQSLRGFPCLSPPFSVIERRLSHQFHRCLFDTCEHPADFDDVTNDMTNPEPKIRLPYNWLVTKKDEVENIEAKTKENNLSNVGL</sequence>
<proteinExistence type="predicted"/>
<evidence type="ECO:0000313" key="3">
    <source>
        <dbReference type="Proteomes" id="UP001603857"/>
    </source>
</evidence>
<accession>A0ABD1LW50</accession>